<keyword evidence="1" id="KW-0472">Membrane</keyword>
<sequence length="30" mass="3076">MSVELKWALLTASSALAMILIICVASVGLA</sequence>
<keyword evidence="1" id="KW-1133">Transmembrane helix</keyword>
<dbReference type="AlphaFoldDB" id="A0A3L0VVV0"/>
<dbReference type="InterPro" id="IPR047743">
    <property type="entry name" value="YnhF-like"/>
</dbReference>
<keyword evidence="1" id="KW-0812">Transmembrane</keyword>
<feature type="transmembrane region" description="Helical" evidence="1">
    <location>
        <begin position="7"/>
        <end position="29"/>
    </location>
</feature>
<evidence type="ECO:0000313" key="2">
    <source>
        <dbReference type="EMBL" id="MHO03918.1"/>
    </source>
</evidence>
<protein>
    <submittedName>
        <fullName evidence="2">YnhF family membrane protein</fullName>
    </submittedName>
</protein>
<accession>A0A3L0VVV0</accession>
<dbReference type="NCBIfam" id="NF033411">
    <property type="entry name" value="small_mem_YnhF"/>
    <property type="match status" value="1"/>
</dbReference>
<dbReference type="EMBL" id="RNRV01000007">
    <property type="protein sequence ID" value="MHO03918.1"/>
    <property type="molecule type" value="Genomic_DNA"/>
</dbReference>
<gene>
    <name evidence="2" type="primary">ynhF</name>
    <name evidence="2" type="ORF">D9F05_05965</name>
</gene>
<organism evidence="2">
    <name type="scientific">Escherichia coli</name>
    <dbReference type="NCBI Taxonomy" id="562"/>
    <lineage>
        <taxon>Bacteria</taxon>
        <taxon>Pseudomonadati</taxon>
        <taxon>Pseudomonadota</taxon>
        <taxon>Gammaproteobacteria</taxon>
        <taxon>Enterobacterales</taxon>
        <taxon>Enterobacteriaceae</taxon>
        <taxon>Escherichia</taxon>
    </lineage>
</organism>
<evidence type="ECO:0000256" key="1">
    <source>
        <dbReference type="SAM" id="Phobius"/>
    </source>
</evidence>
<proteinExistence type="predicted"/>
<reference evidence="2" key="1">
    <citation type="submission" date="2018-10" db="EMBL/GenBank/DDBJ databases">
        <authorList>
            <consortium name="NARMS: The National Antimicrobial Resistance Monitoring System"/>
        </authorList>
    </citation>
    <scope>NUCLEOTIDE SEQUENCE [LARGE SCALE GENOMIC DNA]</scope>
    <source>
        <strain evidence="2">CVM N17EC0388</strain>
    </source>
</reference>
<name>A0A3L0VVV0_ECOLX</name>
<comment type="caution">
    <text evidence="2">The sequence shown here is derived from an EMBL/GenBank/DDBJ whole genome shotgun (WGS) entry which is preliminary data.</text>
</comment>